<comment type="subunit">
    <text evidence="7">Monomer.</text>
</comment>
<dbReference type="GO" id="GO:0000049">
    <property type="term" value="F:tRNA binding"/>
    <property type="evidence" value="ECO:0007669"/>
    <property type="project" value="UniProtKB-UniRule"/>
</dbReference>
<dbReference type="EC" id="3.1.1.29" evidence="1 7"/>
<name>A0A2G9ZFX9_9BACT</name>
<dbReference type="Proteomes" id="UP000230447">
    <property type="component" value="Unassembled WGS sequence"/>
</dbReference>
<dbReference type="SUPFAM" id="SSF53178">
    <property type="entry name" value="Peptidyl-tRNA hydrolase-like"/>
    <property type="match status" value="1"/>
</dbReference>
<dbReference type="GO" id="GO:0004045">
    <property type="term" value="F:peptidyl-tRNA hydrolase activity"/>
    <property type="evidence" value="ECO:0007669"/>
    <property type="project" value="UniProtKB-UniRule"/>
</dbReference>
<dbReference type="PANTHER" id="PTHR17224">
    <property type="entry name" value="PEPTIDYL-TRNA HYDROLASE"/>
    <property type="match status" value="1"/>
</dbReference>
<feature type="active site" description="Proton acceptor" evidence="7">
    <location>
        <position position="19"/>
    </location>
</feature>
<feature type="binding site" evidence="7">
    <location>
        <position position="66"/>
    </location>
    <ligand>
        <name>tRNA</name>
        <dbReference type="ChEBI" id="CHEBI:17843"/>
    </ligand>
</feature>
<dbReference type="EMBL" id="PCSB01000006">
    <property type="protein sequence ID" value="PIP32057.1"/>
    <property type="molecule type" value="Genomic_DNA"/>
</dbReference>
<keyword evidence="2 7" id="KW-0820">tRNA-binding</keyword>
<evidence type="ECO:0000256" key="8">
    <source>
        <dbReference type="RuleBase" id="RU000673"/>
    </source>
</evidence>
<dbReference type="Pfam" id="PF01195">
    <property type="entry name" value="Pept_tRNA_hydro"/>
    <property type="match status" value="1"/>
</dbReference>
<organism evidence="10 11">
    <name type="scientific">bacterium (Candidatus Gribaldobacteria) CG23_combo_of_CG06-09_8_20_14_all_37_87_8</name>
    <dbReference type="NCBI Taxonomy" id="2014278"/>
    <lineage>
        <taxon>Bacteria</taxon>
        <taxon>Candidatus Gribaldobacteria</taxon>
    </lineage>
</organism>
<evidence type="ECO:0000256" key="6">
    <source>
        <dbReference type="ARBA" id="ARBA00050038"/>
    </source>
</evidence>
<evidence type="ECO:0000313" key="10">
    <source>
        <dbReference type="EMBL" id="PIP32057.1"/>
    </source>
</evidence>
<evidence type="ECO:0000256" key="4">
    <source>
        <dbReference type="ARBA" id="ARBA00022884"/>
    </source>
</evidence>
<feature type="binding site" evidence="7">
    <location>
        <position position="68"/>
    </location>
    <ligand>
        <name>tRNA</name>
        <dbReference type="ChEBI" id="CHEBI:17843"/>
    </ligand>
</feature>
<keyword evidence="3 7" id="KW-0378">Hydrolase</keyword>
<evidence type="ECO:0000256" key="9">
    <source>
        <dbReference type="RuleBase" id="RU004320"/>
    </source>
</evidence>
<comment type="caution">
    <text evidence="10">The sequence shown here is derived from an EMBL/GenBank/DDBJ whole genome shotgun (WGS) entry which is preliminary data.</text>
</comment>
<evidence type="ECO:0000256" key="5">
    <source>
        <dbReference type="ARBA" id="ARBA00038063"/>
    </source>
</evidence>
<evidence type="ECO:0000256" key="3">
    <source>
        <dbReference type="ARBA" id="ARBA00022801"/>
    </source>
</evidence>
<dbReference type="InterPro" id="IPR001328">
    <property type="entry name" value="Pept_tRNA_hydro"/>
</dbReference>
<evidence type="ECO:0000256" key="2">
    <source>
        <dbReference type="ARBA" id="ARBA00022555"/>
    </source>
</evidence>
<dbReference type="AlphaFoldDB" id="A0A2G9ZFX9"/>
<reference evidence="10 11" key="1">
    <citation type="submission" date="2017-09" db="EMBL/GenBank/DDBJ databases">
        <title>Depth-based differentiation of microbial function through sediment-hosted aquifers and enrichment of novel symbionts in the deep terrestrial subsurface.</title>
        <authorList>
            <person name="Probst A.J."/>
            <person name="Ladd B."/>
            <person name="Jarett J.K."/>
            <person name="Geller-Mcgrath D.E."/>
            <person name="Sieber C.M."/>
            <person name="Emerson J.B."/>
            <person name="Anantharaman K."/>
            <person name="Thomas B.C."/>
            <person name="Malmstrom R."/>
            <person name="Stieglmeier M."/>
            <person name="Klingl A."/>
            <person name="Woyke T."/>
            <person name="Ryan C.M."/>
            <person name="Banfield J.F."/>
        </authorList>
    </citation>
    <scope>NUCLEOTIDE SEQUENCE [LARGE SCALE GENOMIC DNA]</scope>
    <source>
        <strain evidence="10">CG23_combo_of_CG06-09_8_20_14_all_37_87_8</strain>
    </source>
</reference>
<dbReference type="PANTHER" id="PTHR17224:SF1">
    <property type="entry name" value="PEPTIDYL-TRNA HYDROLASE"/>
    <property type="match status" value="1"/>
</dbReference>
<dbReference type="InterPro" id="IPR036416">
    <property type="entry name" value="Pept_tRNA_hydro_sf"/>
</dbReference>
<comment type="function">
    <text evidence="7">Hydrolyzes ribosome-free peptidyl-tRNAs (with 1 or more amino acids incorporated), which drop off the ribosome during protein synthesis, or as a result of ribosome stalling.</text>
</comment>
<dbReference type="GO" id="GO:0072344">
    <property type="term" value="P:rescue of stalled ribosome"/>
    <property type="evidence" value="ECO:0007669"/>
    <property type="project" value="UniProtKB-UniRule"/>
</dbReference>
<accession>A0A2G9ZFX9</accession>
<comment type="caution">
    <text evidence="7">Lacks conserved residue(s) required for the propagation of feature annotation.</text>
</comment>
<feature type="site" description="Stabilizes the basic form of H active site to accept a proton" evidence="7">
    <location>
        <position position="96"/>
    </location>
</feature>
<comment type="catalytic activity">
    <reaction evidence="7 8">
        <text>an N-acyl-L-alpha-aminoacyl-tRNA + H2O = an N-acyl-L-amino acid + a tRNA + H(+)</text>
        <dbReference type="Rhea" id="RHEA:54448"/>
        <dbReference type="Rhea" id="RHEA-COMP:10123"/>
        <dbReference type="Rhea" id="RHEA-COMP:13883"/>
        <dbReference type="ChEBI" id="CHEBI:15377"/>
        <dbReference type="ChEBI" id="CHEBI:15378"/>
        <dbReference type="ChEBI" id="CHEBI:59874"/>
        <dbReference type="ChEBI" id="CHEBI:78442"/>
        <dbReference type="ChEBI" id="CHEBI:138191"/>
        <dbReference type="EC" id="3.1.1.29"/>
    </reaction>
</comment>
<feature type="site" description="Discriminates between blocked and unblocked aminoacyl-tRNA" evidence="7">
    <location>
        <position position="9"/>
    </location>
</feature>
<dbReference type="GO" id="GO:0006515">
    <property type="term" value="P:protein quality control for misfolded or incompletely synthesized proteins"/>
    <property type="evidence" value="ECO:0007669"/>
    <property type="project" value="UniProtKB-UniRule"/>
</dbReference>
<comment type="function">
    <text evidence="7">Catalyzes the release of premature peptidyl moieties from peptidyl-tRNA molecules trapped in stalled 50S ribosomal subunits, and thus maintains levels of free tRNAs and 50S ribosomes.</text>
</comment>
<feature type="binding site" evidence="7">
    <location>
        <position position="14"/>
    </location>
    <ligand>
        <name>tRNA</name>
        <dbReference type="ChEBI" id="CHEBI:17843"/>
    </ligand>
</feature>
<dbReference type="Gene3D" id="3.40.50.1470">
    <property type="entry name" value="Peptidyl-tRNA hydrolase"/>
    <property type="match status" value="1"/>
</dbReference>
<dbReference type="CDD" id="cd00462">
    <property type="entry name" value="PTH"/>
    <property type="match status" value="1"/>
</dbReference>
<gene>
    <name evidence="7" type="primary">pth</name>
    <name evidence="10" type="ORF">COX24_00225</name>
</gene>
<evidence type="ECO:0000256" key="1">
    <source>
        <dbReference type="ARBA" id="ARBA00013260"/>
    </source>
</evidence>
<evidence type="ECO:0000256" key="7">
    <source>
        <dbReference type="HAMAP-Rule" id="MF_00083"/>
    </source>
</evidence>
<dbReference type="NCBIfam" id="TIGR00447">
    <property type="entry name" value="pth"/>
    <property type="match status" value="1"/>
</dbReference>
<protein>
    <recommendedName>
        <fullName evidence="6 7">Peptidyl-tRNA hydrolase</fullName>
        <shortName evidence="7">Pth</shortName>
        <ecNumber evidence="1 7">3.1.1.29</ecNumber>
    </recommendedName>
</protein>
<keyword evidence="7" id="KW-0963">Cytoplasm</keyword>
<keyword evidence="4 7" id="KW-0694">RNA-binding</keyword>
<proteinExistence type="inferred from homology"/>
<dbReference type="InterPro" id="IPR018171">
    <property type="entry name" value="Pept_tRNA_hydro_CS"/>
</dbReference>
<sequence length="189" mass="21078">MKIIIGLGNPGLKYKKTRHNVGFRVLDAIREENDFPKFKLDKKLKSETAKGILAEKEVLLVKPQTFMNSSGLAIKALFRQLSIINNQLLQLIVVHDDFDLPLGEIKIVENSSSGGHHGVQSIIDTLKTQNFTRVKVGIRPVYQLPTTNCQLTPKAEDFVLKKFSKQEELAIAQTINKAGQALCLAIDNN</sequence>
<dbReference type="PROSITE" id="PS01195">
    <property type="entry name" value="PEPT_TRNA_HYDROL_1"/>
    <property type="match status" value="1"/>
</dbReference>
<comment type="subcellular location">
    <subcellularLocation>
        <location evidence="7">Cytoplasm</location>
    </subcellularLocation>
</comment>
<dbReference type="GO" id="GO:0005737">
    <property type="term" value="C:cytoplasm"/>
    <property type="evidence" value="ECO:0007669"/>
    <property type="project" value="UniProtKB-SubCell"/>
</dbReference>
<evidence type="ECO:0000313" key="11">
    <source>
        <dbReference type="Proteomes" id="UP000230447"/>
    </source>
</evidence>
<dbReference type="HAMAP" id="MF_00083">
    <property type="entry name" value="Pept_tRNA_hydro_bact"/>
    <property type="match status" value="1"/>
</dbReference>
<comment type="similarity">
    <text evidence="5 7 9">Belongs to the PTH family.</text>
</comment>